<dbReference type="InterPro" id="IPR006869">
    <property type="entry name" value="DUF547"/>
</dbReference>
<dbReference type="PANTHER" id="PTHR46361:SF3">
    <property type="entry name" value="ELECTRON CARRIER_ PROTEIN DISULFIDE OXIDOREDUCTASE"/>
    <property type="match status" value="1"/>
</dbReference>
<reference evidence="2" key="1">
    <citation type="submission" date="2021-02" db="EMBL/GenBank/DDBJ databases">
        <authorList>
            <person name="Dougan E. K."/>
            <person name="Rhodes N."/>
            <person name="Thang M."/>
            <person name="Chan C."/>
        </authorList>
    </citation>
    <scope>NUCLEOTIDE SEQUENCE</scope>
</reference>
<sequence length="169" mass="18966">VAINAVSSLKAIRIGRPVPSREALKLMDHTRARRWGRRRRRLVLNDRNLVNAPSYPLPPSIAGQMLETVLALGDKPATNDVIAFMDSTCLLKAIRFDGWTDSELLAFWLNVYHCMLLHGLLVFGVPKSQSERKNFHSRVTYLIGATPVSLRELETEILQVPVADPRAAQ</sequence>
<keyword evidence="3" id="KW-1185">Reference proteome</keyword>
<organism evidence="2 3">
    <name type="scientific">Polarella glacialis</name>
    <name type="common">Dinoflagellate</name>
    <dbReference type="NCBI Taxonomy" id="89957"/>
    <lineage>
        <taxon>Eukaryota</taxon>
        <taxon>Sar</taxon>
        <taxon>Alveolata</taxon>
        <taxon>Dinophyceae</taxon>
        <taxon>Suessiales</taxon>
        <taxon>Suessiaceae</taxon>
        <taxon>Polarella</taxon>
    </lineage>
</organism>
<dbReference type="Proteomes" id="UP000654075">
    <property type="component" value="Unassembled WGS sequence"/>
</dbReference>
<dbReference type="EMBL" id="CAJNNV010025865">
    <property type="protein sequence ID" value="CAE8616402.1"/>
    <property type="molecule type" value="Genomic_DNA"/>
</dbReference>
<gene>
    <name evidence="2" type="ORF">PGLA1383_LOCUS34093</name>
</gene>
<dbReference type="OrthoDB" id="418495at2759"/>
<dbReference type="Pfam" id="PF04784">
    <property type="entry name" value="DUF547"/>
    <property type="match status" value="1"/>
</dbReference>
<evidence type="ECO:0000313" key="3">
    <source>
        <dbReference type="Proteomes" id="UP000654075"/>
    </source>
</evidence>
<evidence type="ECO:0000313" key="2">
    <source>
        <dbReference type="EMBL" id="CAE8616402.1"/>
    </source>
</evidence>
<evidence type="ECO:0000259" key="1">
    <source>
        <dbReference type="Pfam" id="PF04784"/>
    </source>
</evidence>
<dbReference type="PANTHER" id="PTHR46361">
    <property type="entry name" value="ELECTRON CARRIER/ PROTEIN DISULFIDE OXIDOREDUCTASE"/>
    <property type="match status" value="1"/>
</dbReference>
<accession>A0A813FPY1</accession>
<proteinExistence type="predicted"/>
<dbReference type="AlphaFoldDB" id="A0A813FPY1"/>
<feature type="domain" description="DUF547" evidence="1">
    <location>
        <begin position="97"/>
        <end position="161"/>
    </location>
</feature>
<protein>
    <recommendedName>
        <fullName evidence="1">DUF547 domain-containing protein</fullName>
    </recommendedName>
</protein>
<comment type="caution">
    <text evidence="2">The sequence shown here is derived from an EMBL/GenBank/DDBJ whole genome shotgun (WGS) entry which is preliminary data.</text>
</comment>
<name>A0A813FPY1_POLGL</name>
<feature type="non-terminal residue" evidence="2">
    <location>
        <position position="1"/>
    </location>
</feature>
<feature type="non-terminal residue" evidence="2">
    <location>
        <position position="169"/>
    </location>
</feature>